<dbReference type="InterPro" id="IPR042206">
    <property type="entry name" value="CRISPR-assoc_Cas1_C"/>
</dbReference>
<dbReference type="InterPro" id="IPR002729">
    <property type="entry name" value="CRISPR-assoc_Cas1"/>
</dbReference>
<evidence type="ECO:0000256" key="9">
    <source>
        <dbReference type="ARBA" id="ARBA00038592"/>
    </source>
</evidence>
<evidence type="ECO:0000256" key="4">
    <source>
        <dbReference type="ARBA" id="ARBA00022801"/>
    </source>
</evidence>
<keyword evidence="12" id="KW-1185">Reference proteome</keyword>
<dbReference type="PANTHER" id="PTHR34353">
    <property type="entry name" value="CRISPR-ASSOCIATED ENDONUCLEASE CAS1 1"/>
    <property type="match status" value="1"/>
</dbReference>
<accession>A0A926ZYV2</accession>
<dbReference type="GO" id="GO:0043571">
    <property type="term" value="P:maintenance of CRISPR repeat elements"/>
    <property type="evidence" value="ECO:0007669"/>
    <property type="project" value="UniProtKB-UniRule"/>
</dbReference>
<dbReference type="RefSeq" id="WP_190558134.1">
    <property type="nucleotide sequence ID" value="NZ_JACJQU010000002.1"/>
</dbReference>
<dbReference type="InterPro" id="IPR023843">
    <property type="entry name" value="CRISPR-assoc_Cas1_cyanobact"/>
</dbReference>
<evidence type="ECO:0000256" key="6">
    <source>
        <dbReference type="ARBA" id="ARBA00023118"/>
    </source>
</evidence>
<dbReference type="EMBL" id="JACJQU010000002">
    <property type="protein sequence ID" value="MBD2293107.1"/>
    <property type="molecule type" value="Genomic_DNA"/>
</dbReference>
<dbReference type="NCBIfam" id="TIGR04093">
    <property type="entry name" value="cas1_CYANO"/>
    <property type="match status" value="1"/>
</dbReference>
<keyword evidence="8 10" id="KW-0464">Manganese</keyword>
<evidence type="ECO:0000256" key="10">
    <source>
        <dbReference type="HAMAP-Rule" id="MF_01470"/>
    </source>
</evidence>
<evidence type="ECO:0000256" key="1">
    <source>
        <dbReference type="ARBA" id="ARBA00022722"/>
    </source>
</evidence>
<name>A0A926ZYV2_9NOST</name>
<dbReference type="Pfam" id="PF01867">
    <property type="entry name" value="Cas_Cas1"/>
    <property type="match status" value="1"/>
</dbReference>
<feature type="binding site" evidence="10">
    <location>
        <position position="239"/>
    </location>
    <ligand>
        <name>Mn(2+)</name>
        <dbReference type="ChEBI" id="CHEBI:29035"/>
    </ligand>
</feature>
<evidence type="ECO:0000313" key="11">
    <source>
        <dbReference type="EMBL" id="MBD2293107.1"/>
    </source>
</evidence>
<reference evidence="12" key="1">
    <citation type="journal article" date="2020" name="ISME J.">
        <title>Comparative genomics reveals insights into cyanobacterial evolution and habitat adaptation.</title>
        <authorList>
            <person name="Chen M.Y."/>
            <person name="Teng W.K."/>
            <person name="Zhao L."/>
            <person name="Hu C.X."/>
            <person name="Zhou Y.K."/>
            <person name="Han B.P."/>
            <person name="Song L.R."/>
            <person name="Shu W.S."/>
        </authorList>
    </citation>
    <scope>NUCLEOTIDE SEQUENCE [LARGE SCALE GENOMIC DNA]</scope>
    <source>
        <strain evidence="12">FACHB-251</strain>
    </source>
</reference>
<protein>
    <recommendedName>
        <fullName evidence="10">CRISPR-associated endonuclease Cas1</fullName>
        <ecNumber evidence="10">3.1.-.-</ecNumber>
    </recommendedName>
</protein>
<comment type="subunit">
    <text evidence="9 10">Homodimer, forms a heterotetramer with a Cas2 homodimer.</text>
</comment>
<dbReference type="HAMAP" id="MF_01470">
    <property type="entry name" value="Cas1"/>
    <property type="match status" value="1"/>
</dbReference>
<keyword evidence="5 10" id="KW-0460">Magnesium</keyword>
<sequence length="334" mass="37924">MGTLYVLQNDAFVGKVDERITVKFEKKILQDIPFIHLKSVVVLGRATISPAVVSELMIRHIPLSFINEIGHYLGRLEPEMSGNIFVRKAQWQAAGETPQSIHVVQGFVRGKLKNYRQILMRRQRESDDVNLSKNITRIEQVIDSIKSTENINSLRGLEGAGSAAYFGGFNQLIRNPEFSFTKRVRRPATDPVNSLLSFGYTLLRHDVQGAVNIVGFDPCLGYLHFDRYNRPSLALDLMEEFRPLVVDALVLSILNNQLLTPADFVTEPLSGAVHLTPEGRKTFLTLYQKKKITEFKHPVMGRKCTYQEAFELQARLLAKYLMGTTDKYPPLFLK</sequence>
<evidence type="ECO:0000313" key="12">
    <source>
        <dbReference type="Proteomes" id="UP000662185"/>
    </source>
</evidence>
<dbReference type="PANTHER" id="PTHR34353:SF2">
    <property type="entry name" value="CRISPR-ASSOCIATED ENDONUCLEASE CAS1 1"/>
    <property type="match status" value="1"/>
</dbReference>
<dbReference type="GO" id="GO:0003677">
    <property type="term" value="F:DNA binding"/>
    <property type="evidence" value="ECO:0007669"/>
    <property type="project" value="UniProtKB-KW"/>
</dbReference>
<comment type="caution">
    <text evidence="11">The sequence shown here is derived from an EMBL/GenBank/DDBJ whole genome shotgun (WGS) entry which is preliminary data.</text>
</comment>
<evidence type="ECO:0000256" key="8">
    <source>
        <dbReference type="ARBA" id="ARBA00023211"/>
    </source>
</evidence>
<keyword evidence="6 10" id="KW-0051">Antiviral defense</keyword>
<dbReference type="GO" id="GO:0046872">
    <property type="term" value="F:metal ion binding"/>
    <property type="evidence" value="ECO:0007669"/>
    <property type="project" value="UniProtKB-UniRule"/>
</dbReference>
<keyword evidence="2 10" id="KW-0479">Metal-binding</keyword>
<feature type="binding site" evidence="10">
    <location>
        <position position="224"/>
    </location>
    <ligand>
        <name>Mn(2+)</name>
        <dbReference type="ChEBI" id="CHEBI:29035"/>
    </ligand>
</feature>
<evidence type="ECO:0000256" key="2">
    <source>
        <dbReference type="ARBA" id="ARBA00022723"/>
    </source>
</evidence>
<comment type="cofactor">
    <cofactor evidence="10">
        <name>Mg(2+)</name>
        <dbReference type="ChEBI" id="CHEBI:18420"/>
    </cofactor>
    <cofactor evidence="10">
        <name>Mn(2+)</name>
        <dbReference type="ChEBI" id="CHEBI:29035"/>
    </cofactor>
</comment>
<evidence type="ECO:0000256" key="7">
    <source>
        <dbReference type="ARBA" id="ARBA00023125"/>
    </source>
</evidence>
<dbReference type="AlphaFoldDB" id="A0A926ZYV2"/>
<dbReference type="GO" id="GO:0016787">
    <property type="term" value="F:hydrolase activity"/>
    <property type="evidence" value="ECO:0007669"/>
    <property type="project" value="UniProtKB-KW"/>
</dbReference>
<organism evidence="11 12">
    <name type="scientific">Anabaena sphaerica FACHB-251</name>
    <dbReference type="NCBI Taxonomy" id="2692883"/>
    <lineage>
        <taxon>Bacteria</taxon>
        <taxon>Bacillati</taxon>
        <taxon>Cyanobacteriota</taxon>
        <taxon>Cyanophyceae</taxon>
        <taxon>Nostocales</taxon>
        <taxon>Nostocaceae</taxon>
        <taxon>Anabaena</taxon>
    </lineage>
</organism>
<keyword evidence="3 10" id="KW-0255">Endonuclease</keyword>
<gene>
    <name evidence="11" type="primary">cas1d</name>
    <name evidence="10" type="synonym">cas1</name>
    <name evidence="11" type="ORF">H6G06_06305</name>
</gene>
<dbReference type="InterPro" id="IPR050646">
    <property type="entry name" value="Cas1"/>
</dbReference>
<comment type="similarity">
    <text evidence="10">Belongs to the CRISPR-associated endonuclease Cas1 family.</text>
</comment>
<dbReference type="InterPro" id="IPR042211">
    <property type="entry name" value="CRISPR-assoc_Cas1_N"/>
</dbReference>
<dbReference type="EC" id="3.1.-.-" evidence="10"/>
<comment type="function">
    <text evidence="10">CRISPR (clustered regularly interspaced short palindromic repeat), is an adaptive immune system that provides protection against mobile genetic elements (viruses, transposable elements and conjugative plasmids). CRISPR clusters contain spacers, sequences complementary to antecedent mobile elements, and target invading nucleic acids. CRISPR clusters are transcribed and processed into CRISPR RNA (crRNA). Acts as a dsDNA endonuclease. Involved in the integration of spacer DNA into the CRISPR cassette.</text>
</comment>
<keyword evidence="4 10" id="KW-0378">Hydrolase</keyword>
<proteinExistence type="inferred from homology"/>
<dbReference type="GO" id="GO:0051607">
    <property type="term" value="P:defense response to virus"/>
    <property type="evidence" value="ECO:0007669"/>
    <property type="project" value="UniProtKB-UniRule"/>
</dbReference>
<dbReference type="Gene3D" id="1.20.120.920">
    <property type="entry name" value="CRISPR-associated endonuclease Cas1, C-terminal domain"/>
    <property type="match status" value="1"/>
</dbReference>
<feature type="binding site" evidence="10">
    <location>
        <position position="158"/>
    </location>
    <ligand>
        <name>Mn(2+)</name>
        <dbReference type="ChEBI" id="CHEBI:29035"/>
    </ligand>
</feature>
<dbReference type="GO" id="GO:0004520">
    <property type="term" value="F:DNA endonuclease activity"/>
    <property type="evidence" value="ECO:0007669"/>
    <property type="project" value="InterPro"/>
</dbReference>
<dbReference type="NCBIfam" id="TIGR00287">
    <property type="entry name" value="cas1"/>
    <property type="match status" value="1"/>
</dbReference>
<dbReference type="Proteomes" id="UP000662185">
    <property type="component" value="Unassembled WGS sequence"/>
</dbReference>
<evidence type="ECO:0000256" key="5">
    <source>
        <dbReference type="ARBA" id="ARBA00022842"/>
    </source>
</evidence>
<keyword evidence="1 10" id="KW-0540">Nuclease</keyword>
<evidence type="ECO:0000256" key="3">
    <source>
        <dbReference type="ARBA" id="ARBA00022759"/>
    </source>
</evidence>
<dbReference type="Gene3D" id="3.100.10.20">
    <property type="entry name" value="CRISPR-associated endonuclease Cas1, N-terminal domain"/>
    <property type="match status" value="1"/>
</dbReference>
<keyword evidence="7 10" id="KW-0238">DNA-binding</keyword>